<comment type="caution">
    <text evidence="2">The sequence shown here is derived from an EMBL/GenBank/DDBJ whole genome shotgun (WGS) entry which is preliminary data.</text>
</comment>
<evidence type="ECO:0000313" key="3">
    <source>
        <dbReference type="Proteomes" id="UP001165121"/>
    </source>
</evidence>
<organism evidence="2 3">
    <name type="scientific">Phytophthora fragariaefolia</name>
    <dbReference type="NCBI Taxonomy" id="1490495"/>
    <lineage>
        <taxon>Eukaryota</taxon>
        <taxon>Sar</taxon>
        <taxon>Stramenopiles</taxon>
        <taxon>Oomycota</taxon>
        <taxon>Peronosporomycetes</taxon>
        <taxon>Peronosporales</taxon>
        <taxon>Peronosporaceae</taxon>
        <taxon>Phytophthora</taxon>
    </lineage>
</organism>
<sequence length="244" mass="27187">MTPTRTDPALAGRHLVVHLDREPEDEEPRAQQREGGVRDGQHAAHDDGHRDDAHDAVHGGHDQQHAGPAHGAHDGHAALQELHSVAVRGAAGLAAQRRQRAGRPVVLDPRRERVPQEQGGVAAHEEPREQQEVEEEEDEQQAALVAPRAREAQRREQQHAAAQRRERRRAGAEARAQRQRQQRRAADETQQRQRAQQPAGRAHGLWLECLTREMGLWAWDATVSTDLAALFRAGSWIFPGRAGD</sequence>
<evidence type="ECO:0000256" key="1">
    <source>
        <dbReference type="SAM" id="MobiDB-lite"/>
    </source>
</evidence>
<proteinExistence type="predicted"/>
<gene>
    <name evidence="2" type="ORF">Pfra01_000946100</name>
</gene>
<feature type="region of interest" description="Disordered" evidence="1">
    <location>
        <begin position="1"/>
        <end position="200"/>
    </location>
</feature>
<accession>A0A9W6XBM7</accession>
<dbReference type="EMBL" id="BSXT01000876">
    <property type="protein sequence ID" value="GMF35586.1"/>
    <property type="molecule type" value="Genomic_DNA"/>
</dbReference>
<name>A0A9W6XBM7_9STRA</name>
<dbReference type="AlphaFoldDB" id="A0A9W6XBM7"/>
<protein>
    <submittedName>
        <fullName evidence="2">Unnamed protein product</fullName>
    </submittedName>
</protein>
<reference evidence="2" key="1">
    <citation type="submission" date="2023-04" db="EMBL/GenBank/DDBJ databases">
        <title>Phytophthora fragariaefolia NBRC 109709.</title>
        <authorList>
            <person name="Ichikawa N."/>
            <person name="Sato H."/>
            <person name="Tonouchi N."/>
        </authorList>
    </citation>
    <scope>NUCLEOTIDE SEQUENCE</scope>
    <source>
        <strain evidence="2">NBRC 109709</strain>
    </source>
</reference>
<keyword evidence="3" id="KW-1185">Reference proteome</keyword>
<feature type="compositionally biased region" description="Basic and acidic residues" evidence="1">
    <location>
        <begin position="148"/>
        <end position="158"/>
    </location>
</feature>
<dbReference type="Proteomes" id="UP001165121">
    <property type="component" value="Unassembled WGS sequence"/>
</dbReference>
<feature type="compositionally biased region" description="Low complexity" evidence="1">
    <location>
        <begin position="85"/>
        <end position="96"/>
    </location>
</feature>
<evidence type="ECO:0000313" key="2">
    <source>
        <dbReference type="EMBL" id="GMF35586.1"/>
    </source>
</evidence>
<feature type="compositionally biased region" description="Basic and acidic residues" evidence="1">
    <location>
        <begin position="28"/>
        <end position="64"/>
    </location>
</feature>